<keyword evidence="3" id="KW-0472">Membrane</keyword>
<comment type="caution">
    <text evidence="5">The sequence shown here is derived from an EMBL/GenBank/DDBJ whole genome shotgun (WGS) entry which is preliminary data.</text>
</comment>
<evidence type="ECO:0000256" key="4">
    <source>
        <dbReference type="SAM" id="SignalP"/>
    </source>
</evidence>
<feature type="signal peptide" evidence="4">
    <location>
        <begin position="1"/>
        <end position="16"/>
    </location>
</feature>
<keyword evidence="5" id="KW-0418">Kinase</keyword>
<keyword evidence="3" id="KW-0812">Transmembrane</keyword>
<name>A0AAD5QU58_PARTN</name>
<dbReference type="InterPro" id="IPR009635">
    <property type="entry name" value="NPDC1"/>
</dbReference>
<dbReference type="GO" id="GO:0016301">
    <property type="term" value="F:kinase activity"/>
    <property type="evidence" value="ECO:0007669"/>
    <property type="project" value="UniProtKB-KW"/>
</dbReference>
<keyword evidence="3" id="KW-1133">Transmembrane helix</keyword>
<protein>
    <submittedName>
        <fullName evidence="5">Pantothenate kinase</fullName>
    </submittedName>
</protein>
<evidence type="ECO:0000313" key="6">
    <source>
        <dbReference type="Proteomes" id="UP001196413"/>
    </source>
</evidence>
<feature type="chain" id="PRO_5042190379" evidence="4">
    <location>
        <begin position="17"/>
        <end position="292"/>
    </location>
</feature>
<dbReference type="Proteomes" id="UP001196413">
    <property type="component" value="Unassembled WGS sequence"/>
</dbReference>
<keyword evidence="4" id="KW-0732">Signal</keyword>
<feature type="coiled-coil region" evidence="1">
    <location>
        <begin position="71"/>
        <end position="98"/>
    </location>
</feature>
<gene>
    <name evidence="5" type="primary">CAB1_2</name>
    <name evidence="5" type="ORF">KIN20_018111</name>
</gene>
<proteinExistence type="predicted"/>
<evidence type="ECO:0000256" key="3">
    <source>
        <dbReference type="SAM" id="Phobius"/>
    </source>
</evidence>
<dbReference type="PANTHER" id="PTHR23352:SF2">
    <property type="entry name" value="NEURAL PROLIFERATION DIFFERENTIATION AND CONTROL PROTEIN 1"/>
    <property type="match status" value="1"/>
</dbReference>
<feature type="region of interest" description="Disordered" evidence="2">
    <location>
        <begin position="199"/>
        <end position="220"/>
    </location>
</feature>
<dbReference type="Pfam" id="PF06809">
    <property type="entry name" value="NPDC1"/>
    <property type="match status" value="1"/>
</dbReference>
<dbReference type="GO" id="GO:0016020">
    <property type="term" value="C:membrane"/>
    <property type="evidence" value="ECO:0007669"/>
    <property type="project" value="InterPro"/>
</dbReference>
<keyword evidence="5" id="KW-0808">Transferase</keyword>
<dbReference type="AlphaFoldDB" id="A0AAD5QU58"/>
<accession>A0AAD5QU58</accession>
<evidence type="ECO:0000313" key="5">
    <source>
        <dbReference type="EMBL" id="KAJ1359396.1"/>
    </source>
</evidence>
<sequence>MRRTLLAVVLITTTFADIFTEGGSLGEQLYPRKYSYPESYAFIDEPEENYRVPLEEFYTKENSLNERQRDVRDSEGDYENIEEILQALARQNDEQQKQDQTEIPDELEIDNVEEQPLVAQKKGQNEFVSFVEPDVDAKQTKSVSTLEKRRLTLSSETSDGLPKYSSNLLMIAVGTVLIVGIVVSVIGGGYYIKRRRSSTDDSDYAPYAGTGPGFKKNKGDKGDETLAYKAQLHQYQQAKQKIICGEDAPAGLESDAEDDGADDENNYSVYECPGLAPTGDIEVCNPNFAAHP</sequence>
<evidence type="ECO:0000256" key="1">
    <source>
        <dbReference type="SAM" id="Coils"/>
    </source>
</evidence>
<dbReference type="EMBL" id="JAHQIW010003604">
    <property type="protein sequence ID" value="KAJ1359396.1"/>
    <property type="molecule type" value="Genomic_DNA"/>
</dbReference>
<keyword evidence="6" id="KW-1185">Reference proteome</keyword>
<dbReference type="PANTHER" id="PTHR23352">
    <property type="entry name" value="NEURAL PROLIFERATION DIFFERENTIATION AND CONTROL PROTEIN-1 NPDC-1 PROTEIN"/>
    <property type="match status" value="1"/>
</dbReference>
<keyword evidence="1" id="KW-0175">Coiled coil</keyword>
<feature type="transmembrane region" description="Helical" evidence="3">
    <location>
        <begin position="168"/>
        <end position="192"/>
    </location>
</feature>
<reference evidence="5" key="1">
    <citation type="submission" date="2021-06" db="EMBL/GenBank/DDBJ databases">
        <title>Parelaphostrongylus tenuis whole genome reference sequence.</title>
        <authorList>
            <person name="Garwood T.J."/>
            <person name="Larsen P.A."/>
            <person name="Fountain-Jones N.M."/>
            <person name="Garbe J.R."/>
            <person name="Macchietto M.G."/>
            <person name="Kania S.A."/>
            <person name="Gerhold R.W."/>
            <person name="Richards J.E."/>
            <person name="Wolf T.M."/>
        </authorList>
    </citation>
    <scope>NUCLEOTIDE SEQUENCE</scope>
    <source>
        <strain evidence="5">MNPRO001-30</strain>
        <tissue evidence="5">Meninges</tissue>
    </source>
</reference>
<evidence type="ECO:0000256" key="2">
    <source>
        <dbReference type="SAM" id="MobiDB-lite"/>
    </source>
</evidence>
<organism evidence="5 6">
    <name type="scientific">Parelaphostrongylus tenuis</name>
    <name type="common">Meningeal worm</name>
    <dbReference type="NCBI Taxonomy" id="148309"/>
    <lineage>
        <taxon>Eukaryota</taxon>
        <taxon>Metazoa</taxon>
        <taxon>Ecdysozoa</taxon>
        <taxon>Nematoda</taxon>
        <taxon>Chromadorea</taxon>
        <taxon>Rhabditida</taxon>
        <taxon>Rhabditina</taxon>
        <taxon>Rhabditomorpha</taxon>
        <taxon>Strongyloidea</taxon>
        <taxon>Metastrongylidae</taxon>
        <taxon>Parelaphostrongylus</taxon>
    </lineage>
</organism>